<accession>A0ABX4MDH0</accession>
<feature type="transmembrane region" description="Helical" evidence="2">
    <location>
        <begin position="46"/>
        <end position="65"/>
    </location>
</feature>
<feature type="transmembrane region" description="Helical" evidence="2">
    <location>
        <begin position="77"/>
        <end position="100"/>
    </location>
</feature>
<evidence type="ECO:0008006" key="5">
    <source>
        <dbReference type="Google" id="ProtNLM"/>
    </source>
</evidence>
<evidence type="ECO:0000256" key="1">
    <source>
        <dbReference type="SAM" id="MobiDB-lite"/>
    </source>
</evidence>
<feature type="transmembrane region" description="Helical" evidence="2">
    <location>
        <begin position="393"/>
        <end position="413"/>
    </location>
</feature>
<feature type="transmembrane region" description="Helical" evidence="2">
    <location>
        <begin position="211"/>
        <end position="232"/>
    </location>
</feature>
<feature type="transmembrane region" description="Helical" evidence="2">
    <location>
        <begin position="297"/>
        <end position="316"/>
    </location>
</feature>
<dbReference type="RefSeq" id="WP_086615201.1">
    <property type="nucleotide sequence ID" value="NZ_MTPX02000014.1"/>
</dbReference>
<feature type="transmembrane region" description="Helical" evidence="2">
    <location>
        <begin position="112"/>
        <end position="128"/>
    </location>
</feature>
<dbReference type="PANTHER" id="PTHR11328:SF24">
    <property type="entry name" value="MAJOR FACILITATOR SUPERFAMILY (MFS) PROFILE DOMAIN-CONTAINING PROTEIN"/>
    <property type="match status" value="1"/>
</dbReference>
<keyword evidence="2" id="KW-1133">Transmembrane helix</keyword>
<feature type="transmembrane region" description="Helical" evidence="2">
    <location>
        <begin position="261"/>
        <end position="285"/>
    </location>
</feature>
<protein>
    <recommendedName>
        <fullName evidence="5">Glycoside/pentoside/hexuronide:cation symporter, GPH family</fullName>
    </recommendedName>
</protein>
<keyword evidence="4" id="KW-1185">Reference proteome</keyword>
<comment type="caution">
    <text evidence="3">The sequence shown here is derived from an EMBL/GenBank/DDBJ whole genome shotgun (WGS) entry which is preliminary data.</text>
</comment>
<organism evidence="3 4">
    <name type="scientific">Actinomyces ruminis</name>
    <dbReference type="NCBI Taxonomy" id="1937003"/>
    <lineage>
        <taxon>Bacteria</taxon>
        <taxon>Bacillati</taxon>
        <taxon>Actinomycetota</taxon>
        <taxon>Actinomycetes</taxon>
        <taxon>Actinomycetales</taxon>
        <taxon>Actinomycetaceae</taxon>
        <taxon>Actinomyces</taxon>
    </lineage>
</organism>
<evidence type="ECO:0000256" key="2">
    <source>
        <dbReference type="SAM" id="Phobius"/>
    </source>
</evidence>
<dbReference type="Gene3D" id="1.20.1250.20">
    <property type="entry name" value="MFS general substrate transporter like domains"/>
    <property type="match status" value="2"/>
</dbReference>
<feature type="transmembrane region" description="Helical" evidence="2">
    <location>
        <begin position="323"/>
        <end position="340"/>
    </location>
</feature>
<feature type="transmembrane region" description="Helical" evidence="2">
    <location>
        <begin position="178"/>
        <end position="199"/>
    </location>
</feature>
<feature type="region of interest" description="Disordered" evidence="1">
    <location>
        <begin position="475"/>
        <end position="505"/>
    </location>
</feature>
<dbReference type="Proteomes" id="UP000194577">
    <property type="component" value="Unassembled WGS sequence"/>
</dbReference>
<dbReference type="InterPro" id="IPR039672">
    <property type="entry name" value="MFS_2"/>
</dbReference>
<feature type="compositionally biased region" description="Low complexity" evidence="1">
    <location>
        <begin position="1"/>
        <end position="16"/>
    </location>
</feature>
<dbReference type="EMBL" id="MTPX02000014">
    <property type="protein sequence ID" value="PHP53530.1"/>
    <property type="molecule type" value="Genomic_DNA"/>
</dbReference>
<feature type="region of interest" description="Disordered" evidence="1">
    <location>
        <begin position="1"/>
        <end position="36"/>
    </location>
</feature>
<reference evidence="3 4" key="1">
    <citation type="submission" date="2017-10" db="EMBL/GenBank/DDBJ databases">
        <title>Draft genome sequence of cellulolytic Actinomyces sp CtC72 isolated from cattle rumen fluid.</title>
        <authorList>
            <person name="Joshi A.J."/>
            <person name="Vasudevan G."/>
            <person name="Lanjekar V.B."/>
            <person name="Hivarkar S."/>
            <person name="Engineer A."/>
            <person name="Pore S.D."/>
            <person name="Dhakephalkar P.K."/>
            <person name="Dagar S."/>
        </authorList>
    </citation>
    <scope>NUCLEOTIDE SEQUENCE [LARGE SCALE GENOMIC DNA]</scope>
    <source>
        <strain evidence="4">CtC72</strain>
    </source>
</reference>
<dbReference type="SUPFAM" id="SSF103473">
    <property type="entry name" value="MFS general substrate transporter"/>
    <property type="match status" value="1"/>
</dbReference>
<feature type="transmembrane region" description="Helical" evidence="2">
    <location>
        <begin position="433"/>
        <end position="455"/>
    </location>
</feature>
<evidence type="ECO:0000313" key="4">
    <source>
        <dbReference type="Proteomes" id="UP000194577"/>
    </source>
</evidence>
<dbReference type="PANTHER" id="PTHR11328">
    <property type="entry name" value="MAJOR FACILITATOR SUPERFAMILY DOMAIN-CONTAINING PROTEIN"/>
    <property type="match status" value="1"/>
</dbReference>
<proteinExistence type="predicted"/>
<name>A0ABX4MDH0_9ACTO</name>
<dbReference type="Pfam" id="PF13347">
    <property type="entry name" value="MFS_2"/>
    <property type="match status" value="1"/>
</dbReference>
<gene>
    <name evidence="3" type="ORF">BW737_002000</name>
</gene>
<sequence>MTTTPAPDGASAAASPRPTSLAAPVGGSPAKQADPDRVPFGKNLAWNARGLSMAANVLILGYFSLYATDTLGMTPALLGTLMLFSKLFDGVTDLVAGWLIDRTHTRWGRARPYEFAMLGMWLSTWLLFSTPDMSTAGKAVWIFILYTLVNSVFATLANVNQTLYTALAFPTRVAMGKVAAFGGVLISFGAILIAIVVPIGLDWAGKDASRWSTFILGFSLVFLILGMMRFLFVKEIVTQAADTTEKVTFREIFAMLRDNKYIWMLLIVALLSAIASNTGAAAYYYRYIVGNLSMQSVTAGIAVIVVPTVALVPWLMKKFRLTRIIFVGQLLIIVAAGINFAANGNIIPLVIATLVSGLGTLPGTYMIGILLIDCSTYNEWRGHRRLESIMGSVHSFAGKLGAGIAGWIAGLILSSAGYDGSLEVQAAPANMAITVLFAILPGVAALFTAIIYWFFDLDQRLPQINVDLAARRGETAGNGTDSDDAVGQAAAATESEGSLGSLREP</sequence>
<keyword evidence="2" id="KW-0472">Membrane</keyword>
<feature type="transmembrane region" description="Helical" evidence="2">
    <location>
        <begin position="140"/>
        <end position="157"/>
    </location>
</feature>
<keyword evidence="2" id="KW-0812">Transmembrane</keyword>
<dbReference type="InterPro" id="IPR036259">
    <property type="entry name" value="MFS_trans_sf"/>
</dbReference>
<feature type="transmembrane region" description="Helical" evidence="2">
    <location>
        <begin position="346"/>
        <end position="372"/>
    </location>
</feature>
<evidence type="ECO:0000313" key="3">
    <source>
        <dbReference type="EMBL" id="PHP53530.1"/>
    </source>
</evidence>